<protein>
    <recommendedName>
        <fullName evidence="3">Methyltransferase domain-containing protein</fullName>
    </recommendedName>
</protein>
<dbReference type="KEGG" id="cbot:ATE48_15230"/>
<dbReference type="STRING" id="1759059.ATE48_15230"/>
<dbReference type="InterPro" id="IPR041698">
    <property type="entry name" value="Methyltransf_25"/>
</dbReference>
<evidence type="ECO:0000259" key="3">
    <source>
        <dbReference type="Pfam" id="PF13649"/>
    </source>
</evidence>
<keyword evidence="2" id="KW-0808">Transferase</keyword>
<dbReference type="InParanoid" id="A0A1B1AKX7"/>
<dbReference type="CDD" id="cd02440">
    <property type="entry name" value="AdoMet_MTases"/>
    <property type="match status" value="1"/>
</dbReference>
<evidence type="ECO:0000313" key="4">
    <source>
        <dbReference type="EMBL" id="ANP47170.1"/>
    </source>
</evidence>
<dbReference type="GO" id="GO:0032259">
    <property type="term" value="P:methylation"/>
    <property type="evidence" value="ECO:0007669"/>
    <property type="project" value="UniProtKB-KW"/>
</dbReference>
<dbReference type="AlphaFoldDB" id="A0A1B1AKX7"/>
<dbReference type="PANTHER" id="PTHR43861:SF1">
    <property type="entry name" value="TRANS-ACONITATE 2-METHYLTRANSFERASE"/>
    <property type="match status" value="1"/>
</dbReference>
<dbReference type="InterPro" id="IPR029063">
    <property type="entry name" value="SAM-dependent_MTases_sf"/>
</dbReference>
<proteinExistence type="predicted"/>
<dbReference type="PANTHER" id="PTHR43861">
    <property type="entry name" value="TRANS-ACONITATE 2-METHYLTRANSFERASE-RELATED"/>
    <property type="match status" value="1"/>
</dbReference>
<feature type="domain" description="Methyltransferase" evidence="3">
    <location>
        <begin position="51"/>
        <end position="145"/>
    </location>
</feature>
<gene>
    <name evidence="4" type="ORF">ATE48_15230</name>
</gene>
<dbReference type="RefSeq" id="WP_066772955.1">
    <property type="nucleotide sequence ID" value="NZ_CP013244.1"/>
</dbReference>
<reference evidence="4 5" key="1">
    <citation type="submission" date="2015-11" db="EMBL/GenBank/DDBJ databases">
        <title>Whole-Genome Sequence of Candidatus Oderbacter manganicum from the National Park Lower Oder Valley, Germany.</title>
        <authorList>
            <person name="Braun B."/>
            <person name="Liere K."/>
            <person name="Szewzyk U."/>
        </authorList>
    </citation>
    <scope>NUCLEOTIDE SEQUENCE [LARGE SCALE GENOMIC DNA]</scope>
    <source>
        <strain evidence="4 5">OTSz_A_272</strain>
    </source>
</reference>
<evidence type="ECO:0000256" key="1">
    <source>
        <dbReference type="ARBA" id="ARBA00022603"/>
    </source>
</evidence>
<dbReference type="Proteomes" id="UP000092498">
    <property type="component" value="Chromosome"/>
</dbReference>
<keyword evidence="1" id="KW-0489">Methyltransferase</keyword>
<dbReference type="EMBL" id="CP013244">
    <property type="protein sequence ID" value="ANP47170.1"/>
    <property type="molecule type" value="Genomic_DNA"/>
</dbReference>
<evidence type="ECO:0000256" key="2">
    <source>
        <dbReference type="ARBA" id="ARBA00022679"/>
    </source>
</evidence>
<evidence type="ECO:0000313" key="5">
    <source>
        <dbReference type="Proteomes" id="UP000092498"/>
    </source>
</evidence>
<dbReference type="Pfam" id="PF13649">
    <property type="entry name" value="Methyltransf_25"/>
    <property type="match status" value="1"/>
</dbReference>
<name>A0A1B1AKX7_9PROT</name>
<dbReference type="SUPFAM" id="SSF53335">
    <property type="entry name" value="S-adenosyl-L-methionine-dependent methyltransferases"/>
    <property type="match status" value="1"/>
</dbReference>
<sequence>MSDPARPTQLEYWNSKVGEEWARQADLMDRMLQPLTQPAFDLLDLKPGERVLDIGCGAGATTLAAASLIRGGQAVGADISKPLLDLARERANARGANAHFIEADVSAAPLPDAPFDAAFSRFGVMFFDDTAAAFAKIRAALNLGGRIVFISWRTFAENGWSHAPLAALKPILKEPITPADPNAPGPFRLQDRETIATMLAASGWRDVSITPWDGEVLVGGGGDATSAAAFLLKIGPCARAITDQQLDPAQAQRLLADFLRKHETPAGVTLPAATWIVRAFA</sequence>
<keyword evidence="5" id="KW-1185">Reference proteome</keyword>
<dbReference type="Gene3D" id="3.40.50.150">
    <property type="entry name" value="Vaccinia Virus protein VP39"/>
    <property type="match status" value="1"/>
</dbReference>
<organism evidence="4 5">
    <name type="scientific">Candidatus Viadribacter manganicus</name>
    <dbReference type="NCBI Taxonomy" id="1759059"/>
    <lineage>
        <taxon>Bacteria</taxon>
        <taxon>Pseudomonadati</taxon>
        <taxon>Pseudomonadota</taxon>
        <taxon>Alphaproteobacteria</taxon>
        <taxon>Hyphomonadales</taxon>
        <taxon>Hyphomonadaceae</taxon>
        <taxon>Candidatus Viadribacter</taxon>
    </lineage>
</organism>
<dbReference type="OrthoDB" id="9777638at2"/>
<dbReference type="GO" id="GO:0008168">
    <property type="term" value="F:methyltransferase activity"/>
    <property type="evidence" value="ECO:0007669"/>
    <property type="project" value="UniProtKB-KW"/>
</dbReference>
<accession>A0A1B1AKX7</accession>